<protein>
    <submittedName>
        <fullName evidence="2">Uncharacterized protein</fullName>
    </submittedName>
</protein>
<dbReference type="Proteomes" id="UP001239795">
    <property type="component" value="Unassembled WGS sequence"/>
</dbReference>
<comment type="caution">
    <text evidence="2">The sequence shown here is derived from an EMBL/GenBank/DDBJ whole genome shotgun (WGS) entry which is preliminary data.</text>
</comment>
<evidence type="ECO:0000313" key="2">
    <source>
        <dbReference type="EMBL" id="KAK1469240.1"/>
    </source>
</evidence>
<sequence length="95" mass="10529">MCRRSTVSERARGPPSIRLTSHPLFLFPSSNAHALHGTPARSETQPGHSQPDEPLTLSSVRTRRAPECGQPRRLGLSFNRAKYPAHDASLINPRH</sequence>
<accession>A0AAI9V2U4</accession>
<feature type="region of interest" description="Disordered" evidence="1">
    <location>
        <begin position="1"/>
        <end position="64"/>
    </location>
</feature>
<reference evidence="2 3" key="1">
    <citation type="submission" date="2016-10" db="EMBL/GenBank/DDBJ databases">
        <title>The genome sequence of Colletotrichum fioriniae PJ7.</title>
        <authorList>
            <person name="Baroncelli R."/>
        </authorList>
    </citation>
    <scope>NUCLEOTIDE SEQUENCE [LARGE SCALE GENOMIC DNA]</scope>
    <source>
        <strain evidence="2">Col 31</strain>
    </source>
</reference>
<feature type="compositionally biased region" description="Basic and acidic residues" evidence="1">
    <location>
        <begin position="1"/>
        <end position="12"/>
    </location>
</feature>
<gene>
    <name evidence="2" type="ORF">CMEL01_01007</name>
</gene>
<keyword evidence="3" id="KW-1185">Reference proteome</keyword>
<organism evidence="2 3">
    <name type="scientific">Colletotrichum melonis</name>
    <dbReference type="NCBI Taxonomy" id="1209925"/>
    <lineage>
        <taxon>Eukaryota</taxon>
        <taxon>Fungi</taxon>
        <taxon>Dikarya</taxon>
        <taxon>Ascomycota</taxon>
        <taxon>Pezizomycotina</taxon>
        <taxon>Sordariomycetes</taxon>
        <taxon>Hypocreomycetidae</taxon>
        <taxon>Glomerellales</taxon>
        <taxon>Glomerellaceae</taxon>
        <taxon>Colletotrichum</taxon>
        <taxon>Colletotrichum acutatum species complex</taxon>
    </lineage>
</organism>
<evidence type="ECO:0000313" key="3">
    <source>
        <dbReference type="Proteomes" id="UP001239795"/>
    </source>
</evidence>
<dbReference type="EMBL" id="MLGG01000001">
    <property type="protein sequence ID" value="KAK1469240.1"/>
    <property type="molecule type" value="Genomic_DNA"/>
</dbReference>
<name>A0AAI9V2U4_9PEZI</name>
<proteinExistence type="predicted"/>
<dbReference type="AlphaFoldDB" id="A0AAI9V2U4"/>
<evidence type="ECO:0000256" key="1">
    <source>
        <dbReference type="SAM" id="MobiDB-lite"/>
    </source>
</evidence>